<feature type="compositionally biased region" description="Acidic residues" evidence="1">
    <location>
        <begin position="86"/>
        <end position="97"/>
    </location>
</feature>
<dbReference type="EMBL" id="BKCJ011232114">
    <property type="protein sequence ID" value="GFD07539.1"/>
    <property type="molecule type" value="Genomic_DNA"/>
</dbReference>
<organism evidence="2">
    <name type="scientific">Tanacetum cinerariifolium</name>
    <name type="common">Dalmatian daisy</name>
    <name type="synonym">Chrysanthemum cinerariifolium</name>
    <dbReference type="NCBI Taxonomy" id="118510"/>
    <lineage>
        <taxon>Eukaryota</taxon>
        <taxon>Viridiplantae</taxon>
        <taxon>Streptophyta</taxon>
        <taxon>Embryophyta</taxon>
        <taxon>Tracheophyta</taxon>
        <taxon>Spermatophyta</taxon>
        <taxon>Magnoliopsida</taxon>
        <taxon>eudicotyledons</taxon>
        <taxon>Gunneridae</taxon>
        <taxon>Pentapetalae</taxon>
        <taxon>asterids</taxon>
        <taxon>campanulids</taxon>
        <taxon>Asterales</taxon>
        <taxon>Asteraceae</taxon>
        <taxon>Asteroideae</taxon>
        <taxon>Anthemideae</taxon>
        <taxon>Anthemidinae</taxon>
        <taxon>Tanacetum</taxon>
    </lineage>
</organism>
<feature type="region of interest" description="Disordered" evidence="1">
    <location>
        <begin position="1"/>
        <end position="110"/>
    </location>
</feature>
<comment type="caution">
    <text evidence="2">The sequence shown here is derived from an EMBL/GenBank/DDBJ whole genome shotgun (WGS) entry which is preliminary data.</text>
</comment>
<feature type="compositionally biased region" description="Basic and acidic residues" evidence="1">
    <location>
        <begin position="66"/>
        <end position="78"/>
    </location>
</feature>
<accession>A0A699TE25</accession>
<reference evidence="2" key="1">
    <citation type="journal article" date="2019" name="Sci. Rep.">
        <title>Draft genome of Tanacetum cinerariifolium, the natural source of mosquito coil.</title>
        <authorList>
            <person name="Yamashiro T."/>
            <person name="Shiraishi A."/>
            <person name="Satake H."/>
            <person name="Nakayama K."/>
        </authorList>
    </citation>
    <scope>NUCLEOTIDE SEQUENCE</scope>
</reference>
<dbReference type="AlphaFoldDB" id="A0A699TE25"/>
<name>A0A699TE25_TANCI</name>
<evidence type="ECO:0000313" key="2">
    <source>
        <dbReference type="EMBL" id="GFD07539.1"/>
    </source>
</evidence>
<feature type="compositionally biased region" description="Acidic residues" evidence="1">
    <location>
        <begin position="1"/>
        <end position="34"/>
    </location>
</feature>
<sequence length="110" mass="12571">MIDDDVDDQSEADDDNDQEDEDEKDDYQESDNDDDKFLHSKLSTHDKEAKDEESFDPIIQTPSQVEKSDEKSNDDESHGMNVGGEEGPDVEDDDEELYKDVNINLEGRDI</sequence>
<evidence type="ECO:0000256" key="1">
    <source>
        <dbReference type="SAM" id="MobiDB-lite"/>
    </source>
</evidence>
<proteinExistence type="predicted"/>
<protein>
    <submittedName>
        <fullName evidence="2">Uncharacterized protein</fullName>
    </submittedName>
</protein>
<gene>
    <name evidence="2" type="ORF">Tci_879508</name>
</gene>
<feature type="compositionally biased region" description="Basic and acidic residues" evidence="1">
    <location>
        <begin position="35"/>
        <end position="52"/>
    </location>
</feature>